<feature type="compositionally biased region" description="Basic residues" evidence="1">
    <location>
        <begin position="820"/>
        <end position="832"/>
    </location>
</feature>
<dbReference type="eggNOG" id="ENOG502SAJQ">
    <property type="taxonomic scope" value="Eukaryota"/>
</dbReference>
<feature type="compositionally biased region" description="Polar residues" evidence="1">
    <location>
        <begin position="3065"/>
        <end position="3080"/>
    </location>
</feature>
<evidence type="ECO:0000313" key="4">
    <source>
        <dbReference type="Proteomes" id="UP000001070"/>
    </source>
</evidence>
<sequence length="3438" mass="374316">MSLDGAQMSCVNAAGGSTVAYTAKGNKFTVGSYLGCDLVLPDAERIHCEIQCDSFGRVTIYNHSRNKPILLNDQIVHATAKRPLPHGARIQILNDVYSWQFARTTDELLTPDRPPAEQASNSAPSLIAHRQRRQFENRLTVHNFRYSINSDDEGNTSIELRQLEITSNSNAAEEPECNELEESMPKVDLLEATQNKENTSTLINKTVLQLCARSDVVITSFSPRQTGVKIEKSFTRVVKPSTGLGLLSVATTPRSVYNTPKSVLSEQNDDSCSRDLMEYSTPSTSKIAVAGMRSSSMYLVDLTTPQRLRPTLKQTPASSDVISVDSTDESSDASPLIIDITNSASPSTSMMARQKSRPLAKTPKDQLMSAGGTPKHTSLVKRAVLSSAKKQCLSVPRRLPLHHPQPQWRTPVRRNLSALADEAPMTSPRERQTSSIGKPRHTITSQRRNTLAAAVKLSGVGRSNKLVAKACRALNSPKQGQSPHRLKPTASFAPNEASTPSREQNTSAELSRTFTIDGDGDEVPHSPTAAALEAVASLITDGETGQPFPDRSVSKKLYESLTSEEMQSSSRRTYLVCVENAEIFTENGKHIDQIVNPNDAAVKDTLNRTFEANGCLERAADTSITSNQSPKAEIAIKSIGNDAHVEEKVSSNGNSTEEELTTEAVDVIEDSICEEVVTTTTTTNQDATVGITHVRLVEDTICEEVATSEEHFPTANASTDSQEKEEEKVEEDEANLIVVAPPGQTPTPTRSLRRFSMDQQKTVSLTPRRSARLQSMELGKQPTRRASCSAALESLAESSVLATPKRKRRLTENMSTPTRKSLRLPSHTRKRSAQLDESVGDMGVVVEEMAAEQAEADKLPADEDYGTEVPASEADAPYKIDYHGMRELLKTPKSCSTPRFRGLRELMRTPKVTASPMLDNIEELLEGNSNDASATPKRQITANRLTFDLTQSEPAGDAQDMYFKTPRAKNLMIPIEPASAVLQTRDNSQDTTTEYDLNATNATLHLDKIFDDVLTAEATNATITVEDSEAEINVTTVSTGNVSAADPLATSAAATMVSHNNTSSEAMMTIGDIDESHKDPLTSTAFKPGARDDLKLSALNDERYANKSKSLDVCEVSGIQLLDQTSDSMFSEQLIVTGVDSCDVTLEETRPIASRTPKKDSLEESSTDSTVGLAEPLVLSDDQDVVETPIEQKNNDGHESEASIEELAVQIETPNKTQSEVDLNASSIIGAPKSPIYPIDTSQASRSESEETTTNPVDESLIIMQEDSTLELDASNAADESSSQHLSKVPDEAANDESLIMLDSSNAAEADLDPEAESVEKQSSAEDANEALILDQLDKELDTITATAEESPIGINAIEEALKASIEKELEHDEVKDAKEAETPLPKDSTEELEAETEIETKPNQQKASIEESAAPLEIVDSKEAKLNSSSSIDLVKESTTKSTGNLANVSVGTNLDTSVVTAANTVKENLVKLIIPDIIITSPEITSMDIQDQNECQVETSPLSDSSIEGYASTVDESKQIEVTSTQAKNAAADNSKLQQEVQEALSTSTKELSTNKEPSKLNESDNVDNEQQIASLEIETTKDEEELNDTTEEDTPQADLETSATSQEESLVVELDDEIENKSVAIEKSVDIPSRSSEESTADTNEVEAVAETINLDDSMIELNASVALKSDKEEQEVNEVVSEVLSASVEKPVTEDDETDVTAEEDQNESLIELDTADPAETNNGQASIDEKDFKTESKSAKTTSIAIDEDPNMTQIDDEVRNEFDIQLDSSLATADVEKDAEIVSISSSKSSMEAMDTNKTDPLESSNTDESIIELAADDSLLAEFDETEIDESAEMSRNKDETAPNDPNYDVQVVEVCAVEESSICIIDSKIAQNVVPSNTDESLIALDAEDKAEIQTAKKATSEELSDEESAPEVKKDTVQDEGVAAVVESSVEAMDTTTAANVDPSNTDESLIELDADDSAIAEIQESTEKSMEEKQSNEVTKDDAQNEKVSAESSISVKDTHRIENLEPSNTDKSLIELASDNKADIKESADLTINKEQSKDKIASEVKKDVVKKGEVSIEVMDTNKSENLETSNANESLIKLAEIQESAEKPLEEEKSNQVTKDDVPNEKVSAESSVGVMDANKTENVKSSNTDESLMELAAGDNSKIQESAERSINKEQSNDETVLEVEVQIEEVSAVAQSCFGVMDTDKAANVEPLKTDESLMELAADDSVKAEFAKAEIHETAARSISEEKLNQIANHDQNEIVSTVEESPVETDEDQVMAALDTSIGIQSVSKETDEGSTSAAKSVNKNQVHVEKSCDNVVDLDASSNAATNLEKEVKPSPTEEIIAEVAVSVSNLIDLPSTETKSNQNGASTAEATPIKDMSVAIKDRNQVNDETKPSIMDQSELKVSVEAKEEPTTNEKSSGVPAIQMEQIDDVIDLDTSSEDDLELEAANRIKQSSSMVPQQQEKDMSTIAKEPIVVVPELNAFSANDTIAADEIETKQCKEAEVENLSKQCEKNKPSTAAEGQDQIHEDEIPTDASVEATSSQVIESKEPVPEPKLAADKQKAAALLPEEPIIKKRRGRKPSVDIKGFESQKENKVEDVIDNDLEQIDMSKETSEQPKPTRRGRKPMPEADKAEAHAQKQPEKELGEEITEEAHVDQPRRRGRPRKPSAEVVEVEVDTQQTPQTKRRLRKASAEVRETPERIQPTRHARKASAETVEVAASIDEHLEVIEEAIEPTQKKQRLENRTDANAEHKQQKRRGRTPSVAVEVHQESLEPVKPSGSREKSVPRRGIAIKAINEASAQIVEPADIKPKRRGRKPTAQVEHADDDPLESIEISTSTSGKAINEATEPLVEAADIKPKRRGRKPTAQVEHADDDPLDSIAKSISTPEKAINEASDLVVEPAEIKAKRRGRKPTQETHTDEPLLESIEKSISTPENAIIEATEQLVEAAEIKPKRRGRKASAQETHADAQPLESIGKSTSTPEEPSAEKHITQRGRKPSAYVEAPVEEPPQAEKKLTRRGRKPSPYVEELAGEPPQAKKVNARRGGRTSLSAPRDELEVPVPVATVMTASDTASPKPQQLPSSEDELTPRRREGRNLPRKNYDETHYDDKLSAPSRRGRKPAVTKAPIASPTIKVVETEAAPLPTASVPTTKQQKAGVEPAMLESVESKTAAGEVTLSEPTSAQRREGRNMPRKNYSETSDDDKPGTSRARRIRQPVAKALESLVNAEERPATPKRRKAKVDDEEPLEKKFAAEESTPQSVAKSRVGTRRKVALVDEITEVETATPAATKRGPRSRKENATSQHDESALDVDVVPPKQQPVKRNARKAKAVEEQTEDDVQPTNKRGRGAARAKTPVAEPTKAIDVDVVVVEPTTLEEVPATTKRVPAARGRARAIKVVEEAEAVQKTATTLRSARGRKVHFEATVAAEAAPQRATRSRRK</sequence>
<name>B4JFC6_DROGR</name>
<feature type="domain" description="FHA" evidence="2">
    <location>
        <begin position="29"/>
        <end position="92"/>
    </location>
</feature>
<protein>
    <submittedName>
        <fullName evidence="3">GH19292</fullName>
    </submittedName>
</protein>
<gene>
    <name evidence="3" type="primary">Dgri\GH19292</name>
    <name evidence="3" type="ORF">Dgri_GH19292</name>
</gene>
<feature type="region of interest" description="Disordered" evidence="1">
    <location>
        <begin position="419"/>
        <end position="448"/>
    </location>
</feature>
<feature type="region of interest" description="Disordered" evidence="1">
    <location>
        <begin position="1544"/>
        <end position="1648"/>
    </location>
</feature>
<feature type="compositionally biased region" description="Polar residues" evidence="1">
    <location>
        <begin position="314"/>
        <end position="325"/>
    </location>
</feature>
<dbReference type="SUPFAM" id="SSF49879">
    <property type="entry name" value="SMAD/FHA domain"/>
    <property type="match status" value="1"/>
</dbReference>
<keyword evidence="4" id="KW-1185">Reference proteome</keyword>
<feature type="compositionally biased region" description="Basic and acidic residues" evidence="1">
    <location>
        <begin position="3293"/>
        <end position="3305"/>
    </location>
</feature>
<evidence type="ECO:0000256" key="1">
    <source>
        <dbReference type="SAM" id="MobiDB-lite"/>
    </source>
</evidence>
<feature type="compositionally biased region" description="Polar residues" evidence="1">
    <location>
        <begin position="496"/>
        <end position="509"/>
    </location>
</feature>
<dbReference type="Proteomes" id="UP000001070">
    <property type="component" value="Unassembled WGS sequence"/>
</dbReference>
<feature type="compositionally biased region" description="Basic and acidic residues" evidence="1">
    <location>
        <begin position="2159"/>
        <end position="2170"/>
    </location>
</feature>
<feature type="compositionally biased region" description="Basic and acidic residues" evidence="1">
    <location>
        <begin position="2688"/>
        <end position="2697"/>
    </location>
</feature>
<feature type="region of interest" description="Disordered" evidence="1">
    <location>
        <begin position="2354"/>
        <end position="2423"/>
    </location>
</feature>
<dbReference type="InParanoid" id="B4JFC6"/>
<feature type="region of interest" description="Disordered" evidence="1">
    <location>
        <begin position="1831"/>
        <end position="1853"/>
    </location>
</feature>
<feature type="compositionally biased region" description="Low complexity" evidence="1">
    <location>
        <begin position="3308"/>
        <end position="3320"/>
    </location>
</feature>
<dbReference type="KEGG" id="dgr:6563534"/>
<organism evidence="4">
    <name type="scientific">Drosophila grimshawi</name>
    <name type="common">Hawaiian fruit fly</name>
    <name type="synonym">Idiomyia grimshawi</name>
    <dbReference type="NCBI Taxonomy" id="7222"/>
    <lineage>
        <taxon>Eukaryota</taxon>
        <taxon>Metazoa</taxon>
        <taxon>Ecdysozoa</taxon>
        <taxon>Arthropoda</taxon>
        <taxon>Hexapoda</taxon>
        <taxon>Insecta</taxon>
        <taxon>Pterygota</taxon>
        <taxon>Neoptera</taxon>
        <taxon>Endopterygota</taxon>
        <taxon>Diptera</taxon>
        <taxon>Brachycera</taxon>
        <taxon>Muscomorpha</taxon>
        <taxon>Ephydroidea</taxon>
        <taxon>Drosophilidae</taxon>
        <taxon>Drosophila</taxon>
        <taxon>Hawaiian Drosophila</taxon>
    </lineage>
</organism>
<feature type="region of interest" description="Disordered" evidence="1">
    <location>
        <begin position="2730"/>
        <end position="3355"/>
    </location>
</feature>
<feature type="compositionally biased region" description="Basic and acidic residues" evidence="1">
    <location>
        <begin position="1372"/>
        <end position="1382"/>
    </location>
</feature>
<feature type="compositionally biased region" description="Acidic residues" evidence="1">
    <location>
        <begin position="1584"/>
        <end position="1598"/>
    </location>
</feature>
<feature type="compositionally biased region" description="Polar residues" evidence="1">
    <location>
        <begin position="1602"/>
        <end position="1611"/>
    </location>
</feature>
<dbReference type="Gene3D" id="2.60.200.20">
    <property type="match status" value="1"/>
</dbReference>
<dbReference type="STRING" id="7222.B4JFC6"/>
<feature type="compositionally biased region" description="Basic and acidic residues" evidence="1">
    <location>
        <begin position="1975"/>
        <end position="1999"/>
    </location>
</feature>
<feature type="compositionally biased region" description="Basic and acidic residues" evidence="1">
    <location>
        <begin position="3085"/>
        <end position="3109"/>
    </location>
</feature>
<reference evidence="3 4" key="1">
    <citation type="journal article" date="2007" name="Nature">
        <title>Evolution of genes and genomes on the Drosophila phylogeny.</title>
        <authorList>
            <consortium name="Drosophila 12 Genomes Consortium"/>
            <person name="Clark A.G."/>
            <person name="Eisen M.B."/>
            <person name="Smith D.R."/>
            <person name="Bergman C.M."/>
            <person name="Oliver B."/>
            <person name="Markow T.A."/>
            <person name="Kaufman T.C."/>
            <person name="Kellis M."/>
            <person name="Gelbart W."/>
            <person name="Iyer V.N."/>
            <person name="Pollard D.A."/>
            <person name="Sackton T.B."/>
            <person name="Larracuente A.M."/>
            <person name="Singh N.D."/>
            <person name="Abad J.P."/>
            <person name="Abt D.N."/>
            <person name="Adryan B."/>
            <person name="Aguade M."/>
            <person name="Akashi H."/>
            <person name="Anderson W.W."/>
            <person name="Aquadro C.F."/>
            <person name="Ardell D.H."/>
            <person name="Arguello R."/>
            <person name="Artieri C.G."/>
            <person name="Barbash D.A."/>
            <person name="Barker D."/>
            <person name="Barsanti P."/>
            <person name="Batterham P."/>
            <person name="Batzoglou S."/>
            <person name="Begun D."/>
            <person name="Bhutkar A."/>
            <person name="Blanco E."/>
            <person name="Bosak S.A."/>
            <person name="Bradley R.K."/>
            <person name="Brand A.D."/>
            <person name="Brent M.R."/>
            <person name="Brooks A.N."/>
            <person name="Brown R.H."/>
            <person name="Butlin R.K."/>
            <person name="Caggese C."/>
            <person name="Calvi B.R."/>
            <person name="Bernardo de Carvalho A."/>
            <person name="Caspi A."/>
            <person name="Castrezana S."/>
            <person name="Celniker S.E."/>
            <person name="Chang J.L."/>
            <person name="Chapple C."/>
            <person name="Chatterji S."/>
            <person name="Chinwalla A."/>
            <person name="Civetta A."/>
            <person name="Clifton S.W."/>
            <person name="Comeron J.M."/>
            <person name="Costello J.C."/>
            <person name="Coyne J.A."/>
            <person name="Daub J."/>
            <person name="David R.G."/>
            <person name="Delcher A.L."/>
            <person name="Delehaunty K."/>
            <person name="Do C.B."/>
            <person name="Ebling H."/>
            <person name="Edwards K."/>
            <person name="Eickbush T."/>
            <person name="Evans J.D."/>
            <person name="Filipski A."/>
            <person name="Findeiss S."/>
            <person name="Freyhult E."/>
            <person name="Fulton L."/>
            <person name="Fulton R."/>
            <person name="Garcia A.C."/>
            <person name="Gardiner A."/>
            <person name="Garfield D.A."/>
            <person name="Garvin B.E."/>
            <person name="Gibson G."/>
            <person name="Gilbert D."/>
            <person name="Gnerre S."/>
            <person name="Godfrey J."/>
            <person name="Good R."/>
            <person name="Gotea V."/>
            <person name="Gravely B."/>
            <person name="Greenberg A.J."/>
            <person name="Griffiths-Jones S."/>
            <person name="Gross S."/>
            <person name="Guigo R."/>
            <person name="Gustafson E.A."/>
            <person name="Haerty W."/>
            <person name="Hahn M.W."/>
            <person name="Halligan D.L."/>
            <person name="Halpern A.L."/>
            <person name="Halter G.M."/>
            <person name="Han M.V."/>
            <person name="Heger A."/>
            <person name="Hillier L."/>
            <person name="Hinrichs A.S."/>
            <person name="Holmes I."/>
            <person name="Hoskins R.A."/>
            <person name="Hubisz M.J."/>
            <person name="Hultmark D."/>
            <person name="Huntley M.A."/>
            <person name="Jaffe D.B."/>
            <person name="Jagadeeshan S."/>
            <person name="Jeck W.R."/>
            <person name="Johnson J."/>
            <person name="Jones C.D."/>
            <person name="Jordan W.C."/>
            <person name="Karpen G.H."/>
            <person name="Kataoka E."/>
            <person name="Keightley P.D."/>
            <person name="Kheradpour P."/>
            <person name="Kirkness E.F."/>
            <person name="Koerich L.B."/>
            <person name="Kristiansen K."/>
            <person name="Kudrna D."/>
            <person name="Kulathinal R.J."/>
            <person name="Kumar S."/>
            <person name="Kwok R."/>
            <person name="Lander E."/>
            <person name="Langley C.H."/>
            <person name="Lapoint R."/>
            <person name="Lazzaro B.P."/>
            <person name="Lee S.J."/>
            <person name="Levesque L."/>
            <person name="Li R."/>
            <person name="Lin C.F."/>
            <person name="Lin M.F."/>
            <person name="Lindblad-Toh K."/>
            <person name="Llopart A."/>
            <person name="Long M."/>
            <person name="Low L."/>
            <person name="Lozovsky E."/>
            <person name="Lu J."/>
            <person name="Luo M."/>
            <person name="Machado C.A."/>
            <person name="Makalowski W."/>
            <person name="Marzo M."/>
            <person name="Matsuda M."/>
            <person name="Matzkin L."/>
            <person name="McAllister B."/>
            <person name="McBride C.S."/>
            <person name="McKernan B."/>
            <person name="McKernan K."/>
            <person name="Mendez-Lago M."/>
            <person name="Minx P."/>
            <person name="Mollenhauer M.U."/>
            <person name="Montooth K."/>
            <person name="Mount S.M."/>
            <person name="Mu X."/>
            <person name="Myers E."/>
            <person name="Negre B."/>
            <person name="Newfeld S."/>
            <person name="Nielsen R."/>
            <person name="Noor M.A."/>
            <person name="O'Grady P."/>
            <person name="Pachter L."/>
            <person name="Papaceit M."/>
            <person name="Parisi M.J."/>
            <person name="Parisi M."/>
            <person name="Parts L."/>
            <person name="Pedersen J.S."/>
            <person name="Pesole G."/>
            <person name="Phillippy A.M."/>
            <person name="Ponting C.P."/>
            <person name="Pop M."/>
            <person name="Porcelli D."/>
            <person name="Powell J.R."/>
            <person name="Prohaska S."/>
            <person name="Pruitt K."/>
            <person name="Puig M."/>
            <person name="Quesneville H."/>
            <person name="Ram K.R."/>
            <person name="Rand D."/>
            <person name="Rasmussen M.D."/>
            <person name="Reed L.K."/>
            <person name="Reenan R."/>
            <person name="Reily A."/>
            <person name="Remington K.A."/>
            <person name="Rieger T.T."/>
            <person name="Ritchie M.G."/>
            <person name="Robin C."/>
            <person name="Rogers Y.H."/>
            <person name="Rohde C."/>
            <person name="Rozas J."/>
            <person name="Rubenfield M.J."/>
            <person name="Ruiz A."/>
            <person name="Russo S."/>
            <person name="Salzberg S.L."/>
            <person name="Sanchez-Gracia A."/>
            <person name="Saranga D.J."/>
            <person name="Sato H."/>
            <person name="Schaeffer S.W."/>
            <person name="Schatz M.C."/>
            <person name="Schlenke T."/>
            <person name="Schwartz R."/>
            <person name="Segarra C."/>
            <person name="Singh R.S."/>
            <person name="Sirot L."/>
            <person name="Sirota M."/>
            <person name="Sisneros N.B."/>
            <person name="Smith C.D."/>
            <person name="Smith T.F."/>
            <person name="Spieth J."/>
            <person name="Stage D.E."/>
            <person name="Stark A."/>
            <person name="Stephan W."/>
            <person name="Strausberg R.L."/>
            <person name="Strempel S."/>
            <person name="Sturgill D."/>
            <person name="Sutton G."/>
            <person name="Sutton G.G."/>
            <person name="Tao W."/>
            <person name="Teichmann S."/>
            <person name="Tobari Y.N."/>
            <person name="Tomimura Y."/>
            <person name="Tsolas J.M."/>
            <person name="Valente V.L."/>
            <person name="Venter E."/>
            <person name="Venter J.C."/>
            <person name="Vicario S."/>
            <person name="Vieira F.G."/>
            <person name="Vilella A.J."/>
            <person name="Villasante A."/>
            <person name="Walenz B."/>
            <person name="Wang J."/>
            <person name="Wasserman M."/>
            <person name="Watts T."/>
            <person name="Wilson D."/>
            <person name="Wilson R.K."/>
            <person name="Wing R.A."/>
            <person name="Wolfner M.F."/>
            <person name="Wong A."/>
            <person name="Wong G.K."/>
            <person name="Wu C.I."/>
            <person name="Wu G."/>
            <person name="Yamamoto D."/>
            <person name="Yang H.P."/>
            <person name="Yang S.P."/>
            <person name="Yorke J.A."/>
            <person name="Yoshida K."/>
            <person name="Zdobnov E."/>
            <person name="Zhang P."/>
            <person name="Zhang Y."/>
            <person name="Zimin A.V."/>
            <person name="Baldwin J."/>
            <person name="Abdouelleil A."/>
            <person name="Abdulkadir J."/>
            <person name="Abebe A."/>
            <person name="Abera B."/>
            <person name="Abreu J."/>
            <person name="Acer S.C."/>
            <person name="Aftuck L."/>
            <person name="Alexander A."/>
            <person name="An P."/>
            <person name="Anderson E."/>
            <person name="Anderson S."/>
            <person name="Arachi H."/>
            <person name="Azer M."/>
            <person name="Bachantsang P."/>
            <person name="Barry A."/>
            <person name="Bayul T."/>
            <person name="Berlin A."/>
            <person name="Bessette D."/>
            <person name="Bloom T."/>
            <person name="Blye J."/>
            <person name="Boguslavskiy L."/>
            <person name="Bonnet C."/>
            <person name="Boukhgalter B."/>
            <person name="Bourzgui I."/>
            <person name="Brown A."/>
            <person name="Cahill P."/>
            <person name="Channer S."/>
            <person name="Cheshatsang Y."/>
            <person name="Chuda L."/>
            <person name="Citroen M."/>
            <person name="Collymore A."/>
            <person name="Cooke P."/>
            <person name="Costello M."/>
            <person name="D'Aco K."/>
            <person name="Daza R."/>
            <person name="De Haan G."/>
            <person name="DeGray S."/>
            <person name="DeMaso C."/>
            <person name="Dhargay N."/>
            <person name="Dooley K."/>
            <person name="Dooley E."/>
            <person name="Doricent M."/>
            <person name="Dorje P."/>
            <person name="Dorjee K."/>
            <person name="Dupes A."/>
            <person name="Elong R."/>
            <person name="Falk J."/>
            <person name="Farina A."/>
            <person name="Faro S."/>
            <person name="Ferguson D."/>
            <person name="Fisher S."/>
            <person name="Foley C.D."/>
            <person name="Franke A."/>
            <person name="Friedrich D."/>
            <person name="Gadbois L."/>
            <person name="Gearin G."/>
            <person name="Gearin C.R."/>
            <person name="Giannoukos G."/>
            <person name="Goode T."/>
            <person name="Graham J."/>
            <person name="Grandbois E."/>
            <person name="Grewal S."/>
            <person name="Gyaltsen K."/>
            <person name="Hafez N."/>
            <person name="Hagos B."/>
            <person name="Hall J."/>
            <person name="Henson C."/>
            <person name="Hollinger A."/>
            <person name="Honan T."/>
            <person name="Huard M.D."/>
            <person name="Hughes L."/>
            <person name="Hurhula B."/>
            <person name="Husby M.E."/>
            <person name="Kamat A."/>
            <person name="Kanga B."/>
            <person name="Kashin S."/>
            <person name="Khazanovich D."/>
            <person name="Kisner P."/>
            <person name="Lance K."/>
            <person name="Lara M."/>
            <person name="Lee W."/>
            <person name="Lennon N."/>
            <person name="Letendre F."/>
            <person name="LeVine R."/>
            <person name="Lipovsky A."/>
            <person name="Liu X."/>
            <person name="Liu J."/>
            <person name="Liu S."/>
            <person name="Lokyitsang T."/>
            <person name="Lokyitsang Y."/>
            <person name="Lubonja R."/>
            <person name="Lui A."/>
            <person name="MacDonald P."/>
            <person name="Magnisalis V."/>
            <person name="Maru K."/>
            <person name="Matthews C."/>
            <person name="McCusker W."/>
            <person name="McDonough S."/>
            <person name="Mehta T."/>
            <person name="Meldrim J."/>
            <person name="Meneus L."/>
            <person name="Mihai O."/>
            <person name="Mihalev A."/>
            <person name="Mihova T."/>
            <person name="Mittelman R."/>
            <person name="Mlenga V."/>
            <person name="Montmayeur A."/>
            <person name="Mulrain L."/>
            <person name="Navidi A."/>
            <person name="Naylor J."/>
            <person name="Negash T."/>
            <person name="Nguyen T."/>
            <person name="Nguyen N."/>
            <person name="Nicol R."/>
            <person name="Norbu C."/>
            <person name="Norbu N."/>
            <person name="Novod N."/>
            <person name="O'Neill B."/>
            <person name="Osman S."/>
            <person name="Markiewicz E."/>
            <person name="Oyono O.L."/>
            <person name="Patti C."/>
            <person name="Phunkhang P."/>
            <person name="Pierre F."/>
            <person name="Priest M."/>
            <person name="Raghuraman S."/>
            <person name="Rege F."/>
            <person name="Reyes R."/>
            <person name="Rise C."/>
            <person name="Rogov P."/>
            <person name="Ross K."/>
            <person name="Ryan E."/>
            <person name="Settipalli S."/>
            <person name="Shea T."/>
            <person name="Sherpa N."/>
            <person name="Shi L."/>
            <person name="Shih D."/>
            <person name="Sparrow T."/>
            <person name="Spaulding J."/>
            <person name="Stalker J."/>
            <person name="Stange-Thomann N."/>
            <person name="Stavropoulos S."/>
            <person name="Stone C."/>
            <person name="Strader C."/>
            <person name="Tesfaye S."/>
            <person name="Thomson T."/>
            <person name="Thoulutsang Y."/>
            <person name="Thoulutsang D."/>
            <person name="Topham K."/>
            <person name="Topping I."/>
            <person name="Tsamla T."/>
            <person name="Vassiliev H."/>
            <person name="Vo A."/>
            <person name="Wangchuk T."/>
            <person name="Wangdi T."/>
            <person name="Weiand M."/>
            <person name="Wilkinson J."/>
            <person name="Wilson A."/>
            <person name="Yadav S."/>
            <person name="Young G."/>
            <person name="Yu Q."/>
            <person name="Zembek L."/>
            <person name="Zhong D."/>
            <person name="Zimmer A."/>
            <person name="Zwirko Z."/>
            <person name="Jaffe D.B."/>
            <person name="Alvarez P."/>
            <person name="Brockman W."/>
            <person name="Butler J."/>
            <person name="Chin C."/>
            <person name="Gnerre S."/>
            <person name="Grabherr M."/>
            <person name="Kleber M."/>
            <person name="Mauceli E."/>
            <person name="MacCallum I."/>
        </authorList>
    </citation>
    <scope>NUCLEOTIDE SEQUENCE [LARGE SCALE GENOMIC DNA]</scope>
    <source>
        <strain evidence="4">Tucson 15287-2541.00</strain>
    </source>
</reference>
<dbReference type="OrthoDB" id="8064978at2759"/>
<feature type="compositionally biased region" description="Basic and acidic residues" evidence="1">
    <location>
        <begin position="2623"/>
        <end position="2656"/>
    </location>
</feature>
<feature type="region of interest" description="Disordered" evidence="1">
    <location>
        <begin position="1372"/>
        <end position="1417"/>
    </location>
</feature>
<feature type="compositionally biased region" description="Acidic residues" evidence="1">
    <location>
        <begin position="1958"/>
        <end position="1968"/>
    </location>
</feature>
<feature type="compositionally biased region" description="Basic and acidic residues" evidence="1">
    <location>
        <begin position="2765"/>
        <end position="2783"/>
    </location>
</feature>
<feature type="compositionally biased region" description="Basic and acidic residues" evidence="1">
    <location>
        <begin position="2397"/>
        <end position="2411"/>
    </location>
</feature>
<feature type="compositionally biased region" description="Basic and acidic residues" evidence="1">
    <location>
        <begin position="2379"/>
        <end position="2390"/>
    </location>
</feature>
<dbReference type="InterPro" id="IPR000253">
    <property type="entry name" value="FHA_dom"/>
</dbReference>
<dbReference type="FunCoup" id="B4JFC6">
    <property type="interactions" value="55"/>
</dbReference>
<proteinExistence type="predicted"/>
<dbReference type="OMA" id="MMRTPKV"/>
<feature type="compositionally biased region" description="Polar residues" evidence="1">
    <location>
        <begin position="341"/>
        <end position="351"/>
    </location>
</feature>
<evidence type="ECO:0000259" key="2">
    <source>
        <dbReference type="Pfam" id="PF00498"/>
    </source>
</evidence>
<feature type="compositionally biased region" description="Basic and acidic residues" evidence="1">
    <location>
        <begin position="1732"/>
        <end position="1743"/>
    </location>
</feature>
<dbReference type="InterPro" id="IPR008984">
    <property type="entry name" value="SMAD_FHA_dom_sf"/>
</dbReference>
<feature type="compositionally biased region" description="Polar residues" evidence="1">
    <location>
        <begin position="1943"/>
        <end position="1957"/>
    </location>
</feature>
<feature type="region of interest" description="Disordered" evidence="1">
    <location>
        <begin position="759"/>
        <end position="785"/>
    </location>
</feature>
<dbReference type="Pfam" id="PF00498">
    <property type="entry name" value="FHA"/>
    <property type="match status" value="1"/>
</dbReference>
<feature type="compositionally biased region" description="Basic and acidic residues" evidence="1">
    <location>
        <begin position="1555"/>
        <end position="1565"/>
    </location>
</feature>
<feature type="compositionally biased region" description="Polar residues" evidence="1">
    <location>
        <begin position="1240"/>
        <end position="1257"/>
    </location>
</feature>
<feature type="region of interest" description="Disordered" evidence="1">
    <location>
        <begin position="314"/>
        <end position="333"/>
    </location>
</feature>
<feature type="compositionally biased region" description="Low complexity" evidence="1">
    <location>
        <begin position="1931"/>
        <end position="1941"/>
    </location>
</feature>
<feature type="region of interest" description="Disordered" evidence="1">
    <location>
        <begin position="1226"/>
        <end position="1257"/>
    </location>
</feature>
<feature type="region of interest" description="Disordered" evidence="1">
    <location>
        <begin position="806"/>
        <end position="837"/>
    </location>
</feature>
<feature type="compositionally biased region" description="Basic and acidic residues" evidence="1">
    <location>
        <begin position="2578"/>
        <end position="2595"/>
    </location>
</feature>
<feature type="region of interest" description="Disordered" evidence="1">
    <location>
        <begin position="1690"/>
        <end position="1758"/>
    </location>
</feature>
<feature type="compositionally biased region" description="Polar residues" evidence="1">
    <location>
        <begin position="1544"/>
        <end position="1554"/>
    </location>
</feature>
<feature type="compositionally biased region" description="Basic and acidic residues" evidence="1">
    <location>
        <begin position="2543"/>
        <end position="2559"/>
    </location>
</feature>
<feature type="region of interest" description="Disordered" evidence="1">
    <location>
        <begin position="474"/>
        <end position="509"/>
    </location>
</feature>
<dbReference type="EMBL" id="CH916369">
    <property type="protein sequence ID" value="EDV93407.1"/>
    <property type="molecule type" value="Genomic_DNA"/>
</dbReference>
<feature type="compositionally biased region" description="Acidic residues" evidence="1">
    <location>
        <begin position="1698"/>
        <end position="1711"/>
    </location>
</feature>
<feature type="region of interest" description="Disordered" evidence="1">
    <location>
        <begin position="1901"/>
        <end position="2018"/>
    </location>
</feature>
<feature type="compositionally biased region" description="Basic and acidic residues" evidence="1">
    <location>
        <begin position="2097"/>
        <end position="2121"/>
    </location>
</feature>
<feature type="region of interest" description="Disordered" evidence="1">
    <location>
        <begin position="1148"/>
        <end position="1185"/>
    </location>
</feature>
<evidence type="ECO:0000313" key="3">
    <source>
        <dbReference type="EMBL" id="EDV93407.1"/>
    </source>
</evidence>
<feature type="region of interest" description="Disordered" evidence="1">
    <location>
        <begin position="708"/>
        <end position="734"/>
    </location>
</feature>
<feature type="compositionally biased region" description="Basic and acidic residues" evidence="1">
    <location>
        <begin position="2733"/>
        <end position="2750"/>
    </location>
</feature>
<dbReference type="HOGENOM" id="CLU_224909_0_0_1"/>
<feature type="region of interest" description="Disordered" evidence="1">
    <location>
        <begin position="2095"/>
        <end position="2173"/>
    </location>
</feature>
<feature type="region of interest" description="Disordered" evidence="1">
    <location>
        <begin position="341"/>
        <end position="374"/>
    </location>
</feature>
<dbReference type="PhylomeDB" id="B4JFC6"/>
<accession>B4JFC6</accession>
<feature type="compositionally biased region" description="Polar residues" evidence="1">
    <location>
        <begin position="2354"/>
        <end position="2368"/>
    </location>
</feature>
<feature type="region of interest" description="Disordered" evidence="1">
    <location>
        <begin position="2502"/>
        <end position="2711"/>
    </location>
</feature>
<feature type="region of interest" description="Disordered" evidence="1">
    <location>
        <begin position="1792"/>
        <end position="1813"/>
    </location>
</feature>